<organism evidence="1">
    <name type="scientific">Anopheles darlingi</name>
    <name type="common">Mosquito</name>
    <dbReference type="NCBI Taxonomy" id="43151"/>
    <lineage>
        <taxon>Eukaryota</taxon>
        <taxon>Metazoa</taxon>
        <taxon>Ecdysozoa</taxon>
        <taxon>Arthropoda</taxon>
        <taxon>Hexapoda</taxon>
        <taxon>Insecta</taxon>
        <taxon>Pterygota</taxon>
        <taxon>Neoptera</taxon>
        <taxon>Endopterygota</taxon>
        <taxon>Diptera</taxon>
        <taxon>Nematocera</taxon>
        <taxon>Culicoidea</taxon>
        <taxon>Culicidae</taxon>
        <taxon>Anophelinae</taxon>
        <taxon>Anopheles</taxon>
    </lineage>
</organism>
<evidence type="ECO:0000313" key="1">
    <source>
        <dbReference type="EMBL" id="MBW75468.1"/>
    </source>
</evidence>
<name>A0A2M4DE91_ANODA</name>
<dbReference type="AlphaFoldDB" id="A0A2M4DE91"/>
<sequence>MFVLASYFLNLFFRTRHAVLYWRKTGGGHLGPKDPPTGIDISGGYKRPVVAFPNGIHTVFSANECERERGGAETKDSQQINLHLNDMQTDGTVNIPFVYWPPEGDMFPAGFYWDSNKLTGHDGHRYETSPYTTRWSNFPPRVRRIEMS</sequence>
<accession>A0A2M4DE91</accession>
<dbReference type="EMBL" id="GGFL01011290">
    <property type="protein sequence ID" value="MBW75468.1"/>
    <property type="molecule type" value="Transcribed_RNA"/>
</dbReference>
<reference evidence="1" key="1">
    <citation type="submission" date="2018-01" db="EMBL/GenBank/DDBJ databases">
        <title>An insight into the sialome of Amazonian anophelines.</title>
        <authorList>
            <person name="Ribeiro J.M."/>
            <person name="Scarpassa V."/>
            <person name="Calvo E."/>
        </authorList>
    </citation>
    <scope>NUCLEOTIDE SEQUENCE</scope>
</reference>
<protein>
    <submittedName>
        <fullName evidence="1">Putative secreted protein</fullName>
    </submittedName>
</protein>
<proteinExistence type="predicted"/>